<keyword evidence="1" id="KW-0732">Signal</keyword>
<evidence type="ECO:0000313" key="2">
    <source>
        <dbReference type="EMBL" id="TCU89928.1"/>
    </source>
</evidence>
<dbReference type="AlphaFoldDB" id="A0A4V2VPG5"/>
<dbReference type="PANTHER" id="PTHR43135">
    <property type="entry name" value="ALPHA-D-RIBOSE 1-METHYLPHOSPHONATE 5-TRIPHOSPHATE DIPHOSPHATASE"/>
    <property type="match status" value="1"/>
</dbReference>
<feature type="chain" id="PRO_5020937925" evidence="1">
    <location>
        <begin position="24"/>
        <end position="461"/>
    </location>
</feature>
<dbReference type="GO" id="GO:0016810">
    <property type="term" value="F:hydrolase activity, acting on carbon-nitrogen (but not peptide) bonds"/>
    <property type="evidence" value="ECO:0007669"/>
    <property type="project" value="InterPro"/>
</dbReference>
<dbReference type="Gene3D" id="2.30.40.10">
    <property type="entry name" value="Urease, subunit C, domain 1"/>
    <property type="match status" value="1"/>
</dbReference>
<dbReference type="Gene3D" id="1.20.58.520">
    <property type="entry name" value="Amidohydrolase"/>
    <property type="match status" value="1"/>
</dbReference>
<dbReference type="SUPFAM" id="SSF51556">
    <property type="entry name" value="Metallo-dependent hydrolases"/>
    <property type="match status" value="1"/>
</dbReference>
<dbReference type="SUPFAM" id="SSF51338">
    <property type="entry name" value="Composite domain of metallo-dependent hydrolases"/>
    <property type="match status" value="1"/>
</dbReference>
<dbReference type="Gene3D" id="3.40.50.10910">
    <property type="entry name" value="Amidohydrolase"/>
    <property type="match status" value="1"/>
</dbReference>
<dbReference type="InterPro" id="IPR032466">
    <property type="entry name" value="Metal_Hydrolase"/>
</dbReference>
<dbReference type="PANTHER" id="PTHR43135:SF3">
    <property type="entry name" value="ALPHA-D-RIBOSE 1-METHYLPHOSPHONATE 5-TRIPHOSPHATE DIPHOSPHATASE"/>
    <property type="match status" value="1"/>
</dbReference>
<accession>A0A4V2VPG5</accession>
<keyword evidence="3" id="KW-1185">Reference proteome</keyword>
<dbReference type="Gene3D" id="3.30.110.90">
    <property type="entry name" value="Amidohydrolase"/>
    <property type="match status" value="1"/>
</dbReference>
<comment type="caution">
    <text evidence="2">The sequence shown here is derived from an EMBL/GenBank/DDBJ whole genome shotgun (WGS) entry which is preliminary data.</text>
</comment>
<dbReference type="RefSeq" id="WP_132575205.1">
    <property type="nucleotide sequence ID" value="NZ_CBCSGL010000030.1"/>
</dbReference>
<dbReference type="OrthoDB" id="262125at2"/>
<name>A0A4V2VPG5_ROSSA</name>
<organism evidence="2 3">
    <name type="scientific">Roseateles saccharophilus</name>
    <name type="common">Pseudomonas saccharophila</name>
    <dbReference type="NCBI Taxonomy" id="304"/>
    <lineage>
        <taxon>Bacteria</taxon>
        <taxon>Pseudomonadati</taxon>
        <taxon>Pseudomonadota</taxon>
        <taxon>Betaproteobacteria</taxon>
        <taxon>Burkholderiales</taxon>
        <taxon>Sphaerotilaceae</taxon>
        <taxon>Roseateles</taxon>
    </lineage>
</organism>
<protein>
    <submittedName>
        <fullName evidence="2">Imidazolonepropionase-like amidohydrolase</fullName>
    </submittedName>
</protein>
<gene>
    <name evidence="2" type="ORF">EV671_103133</name>
</gene>
<reference evidence="2 3" key="1">
    <citation type="submission" date="2019-03" db="EMBL/GenBank/DDBJ databases">
        <title>Genomic Encyclopedia of Type Strains, Phase IV (KMG-IV): sequencing the most valuable type-strain genomes for metagenomic binning, comparative biology and taxonomic classification.</title>
        <authorList>
            <person name="Goeker M."/>
        </authorList>
    </citation>
    <scope>NUCLEOTIDE SEQUENCE [LARGE SCALE GENOMIC DNA]</scope>
    <source>
        <strain evidence="2 3">DSM 654</strain>
    </source>
</reference>
<evidence type="ECO:0000256" key="1">
    <source>
        <dbReference type="SAM" id="SignalP"/>
    </source>
</evidence>
<dbReference type="InterPro" id="IPR011059">
    <property type="entry name" value="Metal-dep_hydrolase_composite"/>
</dbReference>
<keyword evidence="2" id="KW-0378">Hydrolase</keyword>
<sequence>MKPLRRALLLLAALCGLPGLAAAAGPVTAFVHANVVTMNGEAEVLRDRTVLVREGRIDAIGAPALELPAEARRIDAAGAWLSPGLADMHMHSDIADDLAVYLAHGVTTVLNMGGARDGFIQRTLPAANRGAIPAPQVFAAFVVDGTADYGHFQAHTPDEARAVVDLAKANGYRFIKVYNNLRPEVFAALAAQGRRQGLPLLGHGVTAVGLAAQLDAGQAAVAHLEEFFYGFFWPPGTEQTDAPPPDAAIARAVEAMRAHPGAAVVADLVTYAAIAGQIGHPEVVAAQLAAPDIATLAPADRLAWRQSGYVRKTARLAARLAFLGRLAKALADAGVPLLAGTDAPTIPGLFPGRSLLDDLDLLEQAGLSRYQALATATRWPGDFIASRLGAMPFGRVAVGMRADLLLTAASPLDGLATLRRPLGVMAGGQWRDAAALDGLRRDVAGHYAPHDAPADPCPPPR</sequence>
<feature type="signal peptide" evidence="1">
    <location>
        <begin position="1"/>
        <end position="23"/>
    </location>
</feature>
<dbReference type="InterPro" id="IPR051781">
    <property type="entry name" value="Metallo-dep_Hydrolase"/>
</dbReference>
<dbReference type="EMBL" id="SMBU01000031">
    <property type="protein sequence ID" value="TCU89928.1"/>
    <property type="molecule type" value="Genomic_DNA"/>
</dbReference>
<proteinExistence type="predicted"/>
<dbReference type="Proteomes" id="UP000295110">
    <property type="component" value="Unassembled WGS sequence"/>
</dbReference>
<evidence type="ECO:0000313" key="3">
    <source>
        <dbReference type="Proteomes" id="UP000295110"/>
    </source>
</evidence>